<comment type="caution">
    <text evidence="2">The sequence shown here is derived from an EMBL/GenBank/DDBJ whole genome shotgun (WGS) entry which is preliminary data.</text>
</comment>
<dbReference type="PANTHER" id="PTHR33498:SF1">
    <property type="entry name" value="TRANSPOSASE FOR INSERTION SEQUENCE ELEMENT IS1557"/>
    <property type="match status" value="1"/>
</dbReference>
<evidence type="ECO:0000259" key="1">
    <source>
        <dbReference type="Pfam" id="PF01610"/>
    </source>
</evidence>
<dbReference type="PANTHER" id="PTHR33498">
    <property type="entry name" value="TRANSPOSASE FOR INSERTION SEQUENCE ELEMENT IS1557"/>
    <property type="match status" value="1"/>
</dbReference>
<dbReference type="InterPro" id="IPR002560">
    <property type="entry name" value="Transposase_DDE"/>
</dbReference>
<dbReference type="AlphaFoldDB" id="A0A8J7WVX2"/>
<proteinExistence type="predicted"/>
<dbReference type="Proteomes" id="UP000677913">
    <property type="component" value="Unassembled WGS sequence"/>
</dbReference>
<dbReference type="InterPro" id="IPR047951">
    <property type="entry name" value="Transpos_ISL3"/>
</dbReference>
<keyword evidence="3" id="KW-1185">Reference proteome</keyword>
<protein>
    <submittedName>
        <fullName evidence="2">Transposase</fullName>
    </submittedName>
</protein>
<name>A0A8J7WVX2_9ACTN</name>
<sequence>MVRAPGYRPTLVDPYREHLRTRRANDPAVPITTLLQEIKALGYNGSANLLARYITQGRVESDHSALSPRRAAALLLTNPDHLRKHQPQLRAKLAAACPQMTDLADLVAAFATMLTPEPSNTMKLNDWINKVRSADLPFLNSFTNGIEKDRAAVETALTLPYHNGRTEGVNGLIKLLKRRTYGRAGFELLRHRILLSSTDRQ</sequence>
<organism evidence="2 3">
    <name type="scientific">Actinocrinis puniceicyclus</name>
    <dbReference type="NCBI Taxonomy" id="977794"/>
    <lineage>
        <taxon>Bacteria</taxon>
        <taxon>Bacillati</taxon>
        <taxon>Actinomycetota</taxon>
        <taxon>Actinomycetes</taxon>
        <taxon>Catenulisporales</taxon>
        <taxon>Actinospicaceae</taxon>
        <taxon>Actinocrinis</taxon>
    </lineage>
</organism>
<accession>A0A8J7WVX2</accession>
<gene>
    <name evidence="2" type="ORF">KGA66_27720</name>
</gene>
<feature type="domain" description="Transposase IS204/IS1001/IS1096/IS1165 DDE" evidence="1">
    <location>
        <begin position="69"/>
        <end position="193"/>
    </location>
</feature>
<evidence type="ECO:0000313" key="2">
    <source>
        <dbReference type="EMBL" id="MBS2966855.1"/>
    </source>
</evidence>
<evidence type="ECO:0000313" key="3">
    <source>
        <dbReference type="Proteomes" id="UP000677913"/>
    </source>
</evidence>
<reference evidence="2" key="1">
    <citation type="submission" date="2021-04" db="EMBL/GenBank/DDBJ databases">
        <title>Genome based classification of Actinospica acidithermotolerans sp. nov., an actinobacterium isolated from an Indonesian hot spring.</title>
        <authorList>
            <person name="Kusuma A.B."/>
            <person name="Putra K.E."/>
            <person name="Nafisah S."/>
            <person name="Loh J."/>
            <person name="Nouioui I."/>
            <person name="Goodfellow M."/>
        </authorList>
    </citation>
    <scope>NUCLEOTIDE SEQUENCE</scope>
    <source>
        <strain evidence="2">DSM 45618</strain>
    </source>
</reference>
<dbReference type="EMBL" id="JAGSXH010000208">
    <property type="protein sequence ID" value="MBS2966855.1"/>
    <property type="molecule type" value="Genomic_DNA"/>
</dbReference>
<dbReference type="Pfam" id="PF01610">
    <property type="entry name" value="DDE_Tnp_ISL3"/>
    <property type="match status" value="1"/>
</dbReference>